<reference evidence="1 2" key="2">
    <citation type="journal article" date="2022" name="Mol. Ecol. Resour.">
        <title>The genomes of chicory, endive, great burdock and yacon provide insights into Asteraceae paleo-polyploidization history and plant inulin production.</title>
        <authorList>
            <person name="Fan W."/>
            <person name="Wang S."/>
            <person name="Wang H."/>
            <person name="Wang A."/>
            <person name="Jiang F."/>
            <person name="Liu H."/>
            <person name="Zhao H."/>
            <person name="Xu D."/>
            <person name="Zhang Y."/>
        </authorList>
    </citation>
    <scope>NUCLEOTIDE SEQUENCE [LARGE SCALE GENOMIC DNA]</scope>
    <source>
        <strain evidence="2">cv. Yunnan</strain>
        <tissue evidence="1">Leaves</tissue>
    </source>
</reference>
<dbReference type="Proteomes" id="UP001056120">
    <property type="component" value="Linkage Group LG14"/>
</dbReference>
<accession>A0ACB9GNA3</accession>
<evidence type="ECO:0000313" key="1">
    <source>
        <dbReference type="EMBL" id="KAI3784877.1"/>
    </source>
</evidence>
<name>A0ACB9GNA3_9ASTR</name>
<evidence type="ECO:0000313" key="2">
    <source>
        <dbReference type="Proteomes" id="UP001056120"/>
    </source>
</evidence>
<organism evidence="1 2">
    <name type="scientific">Smallanthus sonchifolius</name>
    <dbReference type="NCBI Taxonomy" id="185202"/>
    <lineage>
        <taxon>Eukaryota</taxon>
        <taxon>Viridiplantae</taxon>
        <taxon>Streptophyta</taxon>
        <taxon>Embryophyta</taxon>
        <taxon>Tracheophyta</taxon>
        <taxon>Spermatophyta</taxon>
        <taxon>Magnoliopsida</taxon>
        <taxon>eudicotyledons</taxon>
        <taxon>Gunneridae</taxon>
        <taxon>Pentapetalae</taxon>
        <taxon>asterids</taxon>
        <taxon>campanulids</taxon>
        <taxon>Asterales</taxon>
        <taxon>Asteraceae</taxon>
        <taxon>Asteroideae</taxon>
        <taxon>Heliantheae alliance</taxon>
        <taxon>Millerieae</taxon>
        <taxon>Smallanthus</taxon>
    </lineage>
</organism>
<proteinExistence type="predicted"/>
<keyword evidence="2" id="KW-1185">Reference proteome</keyword>
<comment type="caution">
    <text evidence="1">The sequence shown here is derived from an EMBL/GenBank/DDBJ whole genome shotgun (WGS) entry which is preliminary data.</text>
</comment>
<sequence>MVWWSKRCDCSGFSVVVVLFALMILGPEDRWSPSITASPSTTNAAYSSCFLLCGSTEAMMTKGRIGMLAWQNGGSSSWFPHLRTPCSQSQSDIQIGASVVSIDGLMRVIFSC</sequence>
<protein>
    <submittedName>
        <fullName evidence="1">Uncharacterized protein</fullName>
    </submittedName>
</protein>
<reference evidence="2" key="1">
    <citation type="journal article" date="2022" name="Mol. Ecol. Resour.">
        <title>The genomes of chicory, endive, great burdock and yacon provide insights into Asteraceae palaeo-polyploidization history and plant inulin production.</title>
        <authorList>
            <person name="Fan W."/>
            <person name="Wang S."/>
            <person name="Wang H."/>
            <person name="Wang A."/>
            <person name="Jiang F."/>
            <person name="Liu H."/>
            <person name="Zhao H."/>
            <person name="Xu D."/>
            <person name="Zhang Y."/>
        </authorList>
    </citation>
    <scope>NUCLEOTIDE SEQUENCE [LARGE SCALE GENOMIC DNA]</scope>
    <source>
        <strain evidence="2">cv. Yunnan</strain>
    </source>
</reference>
<gene>
    <name evidence="1" type="ORF">L1987_43985</name>
</gene>
<dbReference type="EMBL" id="CM042031">
    <property type="protein sequence ID" value="KAI3784877.1"/>
    <property type="molecule type" value="Genomic_DNA"/>
</dbReference>